<dbReference type="KEGG" id="nja:NSJP_3664"/>
<accession>A0A1W1IA91</accession>
<feature type="compositionally biased region" description="Polar residues" evidence="1">
    <location>
        <begin position="182"/>
        <end position="191"/>
    </location>
</feature>
<dbReference type="EMBL" id="LT828648">
    <property type="protein sequence ID" value="SLM49831.1"/>
    <property type="molecule type" value="Genomic_DNA"/>
</dbReference>
<evidence type="ECO:0000313" key="2">
    <source>
        <dbReference type="EMBL" id="SLM49831.1"/>
    </source>
</evidence>
<organism evidence="2 3">
    <name type="scientific">Nitrospira japonica</name>
    <dbReference type="NCBI Taxonomy" id="1325564"/>
    <lineage>
        <taxon>Bacteria</taxon>
        <taxon>Pseudomonadati</taxon>
        <taxon>Nitrospirota</taxon>
        <taxon>Nitrospiria</taxon>
        <taxon>Nitrospirales</taxon>
        <taxon>Nitrospiraceae</taxon>
        <taxon>Nitrospira</taxon>
    </lineage>
</organism>
<reference evidence="2 3" key="1">
    <citation type="submission" date="2017-03" db="EMBL/GenBank/DDBJ databases">
        <authorList>
            <person name="Afonso C.L."/>
            <person name="Miller P.J."/>
            <person name="Scott M.A."/>
            <person name="Spackman E."/>
            <person name="Goraichik I."/>
            <person name="Dimitrov K.M."/>
            <person name="Suarez D.L."/>
            <person name="Swayne D.E."/>
        </authorList>
    </citation>
    <scope>NUCLEOTIDE SEQUENCE [LARGE SCALE GENOMIC DNA]</scope>
    <source>
        <strain evidence="2">Genome sequencing of Nitrospira japonica strain NJ11</strain>
    </source>
</reference>
<keyword evidence="3" id="KW-1185">Reference proteome</keyword>
<proteinExistence type="predicted"/>
<name>A0A1W1IA91_9BACT</name>
<dbReference type="STRING" id="1325564.NSJP_3664"/>
<evidence type="ECO:0000313" key="3">
    <source>
        <dbReference type="Proteomes" id="UP000192042"/>
    </source>
</evidence>
<dbReference type="AlphaFoldDB" id="A0A1W1IA91"/>
<dbReference type="OrthoDB" id="8948090at2"/>
<feature type="region of interest" description="Disordered" evidence="1">
    <location>
        <begin position="172"/>
        <end position="191"/>
    </location>
</feature>
<evidence type="ECO:0000256" key="1">
    <source>
        <dbReference type="SAM" id="MobiDB-lite"/>
    </source>
</evidence>
<dbReference type="RefSeq" id="WP_155970342.1">
    <property type="nucleotide sequence ID" value="NZ_LT828648.1"/>
</dbReference>
<dbReference type="Proteomes" id="UP000192042">
    <property type="component" value="Chromosome I"/>
</dbReference>
<protein>
    <submittedName>
        <fullName evidence="2">Uncharacterized protein</fullName>
    </submittedName>
</protein>
<sequence length="191" mass="21039">MTRQMVFLRPRYFSGQLLTAEDLATEQDYHRAIQRFRNLYTHGYGIVSGLSVQTGGNGTSVTVEPGYAIDGFGREICVPTALTLSLPDDAKRLAVCVGHAESETGPIAVAGTPPGIDLPVDPSRIEEGFDIAFRQIPPGKLNHAQIVAHLQGASREWILLAILRRDGKRWRRAPLATKPHSKSQSTLRRRT</sequence>
<gene>
    <name evidence="2" type="ORF">NSJP_3664</name>
</gene>